<feature type="compositionally biased region" description="Polar residues" evidence="9">
    <location>
        <begin position="36"/>
        <end position="48"/>
    </location>
</feature>
<keyword evidence="8" id="KW-0175">Coiled coil</keyword>
<proteinExistence type="inferred from homology"/>
<dbReference type="SUPFAM" id="SSF54001">
    <property type="entry name" value="Cysteine proteinases"/>
    <property type="match status" value="1"/>
</dbReference>
<evidence type="ECO:0000313" key="11">
    <source>
        <dbReference type="EMBL" id="CAH2355608.1"/>
    </source>
</evidence>
<evidence type="ECO:0000259" key="10">
    <source>
        <dbReference type="PROSITE" id="PS50235"/>
    </source>
</evidence>
<dbReference type="PANTHER" id="PTHR21646:SF24">
    <property type="entry name" value="UBIQUITIN CARBOXYL-TERMINAL HYDROLASE"/>
    <property type="match status" value="1"/>
</dbReference>
<dbReference type="Proteomes" id="UP000837801">
    <property type="component" value="Unassembled WGS sequence"/>
</dbReference>
<dbReference type="InterPro" id="IPR001394">
    <property type="entry name" value="Peptidase_C19_UCH"/>
</dbReference>
<organism evidence="11 12">
    <name type="scientific">[Candida] railenensis</name>
    <dbReference type="NCBI Taxonomy" id="45579"/>
    <lineage>
        <taxon>Eukaryota</taxon>
        <taxon>Fungi</taxon>
        <taxon>Dikarya</taxon>
        <taxon>Ascomycota</taxon>
        <taxon>Saccharomycotina</taxon>
        <taxon>Pichiomycetes</taxon>
        <taxon>Debaryomycetaceae</taxon>
        <taxon>Kurtzmaniella</taxon>
    </lineage>
</organism>
<keyword evidence="12" id="KW-1185">Reference proteome</keyword>
<evidence type="ECO:0000313" key="12">
    <source>
        <dbReference type="Proteomes" id="UP000837801"/>
    </source>
</evidence>
<evidence type="ECO:0000256" key="8">
    <source>
        <dbReference type="SAM" id="Coils"/>
    </source>
</evidence>
<dbReference type="EMBL" id="CAKXYY010000029">
    <property type="protein sequence ID" value="CAH2355608.1"/>
    <property type="molecule type" value="Genomic_DNA"/>
</dbReference>
<dbReference type="InterPro" id="IPR038765">
    <property type="entry name" value="Papain-like_cys_pep_sf"/>
</dbReference>
<feature type="coiled-coil region" evidence="8">
    <location>
        <begin position="198"/>
        <end position="266"/>
    </location>
</feature>
<dbReference type="GO" id="GO:0006508">
    <property type="term" value="P:proteolysis"/>
    <property type="evidence" value="ECO:0007669"/>
    <property type="project" value="UniProtKB-KW"/>
</dbReference>
<dbReference type="InterPro" id="IPR050185">
    <property type="entry name" value="Ub_carboxyl-term_hydrolase"/>
</dbReference>
<comment type="similarity">
    <text evidence="2 7">Belongs to the peptidase C19 family.</text>
</comment>
<dbReference type="GO" id="GO:0016579">
    <property type="term" value="P:protein deubiquitination"/>
    <property type="evidence" value="ECO:0007669"/>
    <property type="project" value="InterPro"/>
</dbReference>
<dbReference type="PROSITE" id="PS00972">
    <property type="entry name" value="USP_1"/>
    <property type="match status" value="1"/>
</dbReference>
<evidence type="ECO:0000256" key="4">
    <source>
        <dbReference type="ARBA" id="ARBA00022786"/>
    </source>
</evidence>
<dbReference type="InterPro" id="IPR028889">
    <property type="entry name" value="USP"/>
</dbReference>
<dbReference type="Pfam" id="PF00443">
    <property type="entry name" value="UCH"/>
    <property type="match status" value="1"/>
</dbReference>
<evidence type="ECO:0000256" key="5">
    <source>
        <dbReference type="ARBA" id="ARBA00022801"/>
    </source>
</evidence>
<keyword evidence="4 7" id="KW-0833">Ubl conjugation pathway</keyword>
<feature type="compositionally biased region" description="Low complexity" evidence="9">
    <location>
        <begin position="289"/>
        <end position="300"/>
    </location>
</feature>
<accession>A0A9P0QVH9</accession>
<dbReference type="GO" id="GO:0004843">
    <property type="term" value="F:cysteine-type deubiquitinase activity"/>
    <property type="evidence" value="ECO:0007669"/>
    <property type="project" value="UniProtKB-UniRule"/>
</dbReference>
<evidence type="ECO:0000256" key="9">
    <source>
        <dbReference type="SAM" id="MobiDB-lite"/>
    </source>
</evidence>
<feature type="compositionally biased region" description="Polar residues" evidence="9">
    <location>
        <begin position="348"/>
        <end position="423"/>
    </location>
</feature>
<dbReference type="PROSITE" id="PS50235">
    <property type="entry name" value="USP_3"/>
    <property type="match status" value="1"/>
</dbReference>
<evidence type="ECO:0000256" key="7">
    <source>
        <dbReference type="RuleBase" id="RU366025"/>
    </source>
</evidence>
<feature type="compositionally biased region" description="Polar residues" evidence="9">
    <location>
        <begin position="301"/>
        <end position="316"/>
    </location>
</feature>
<keyword evidence="3 7" id="KW-0645">Protease</keyword>
<evidence type="ECO:0000256" key="3">
    <source>
        <dbReference type="ARBA" id="ARBA00022670"/>
    </source>
</evidence>
<reference evidence="11" key="1">
    <citation type="submission" date="2022-03" db="EMBL/GenBank/DDBJ databases">
        <authorList>
            <person name="Legras J.-L."/>
            <person name="Devillers H."/>
            <person name="Grondin C."/>
        </authorList>
    </citation>
    <scope>NUCLEOTIDE SEQUENCE</scope>
    <source>
        <strain evidence="11">CLIB 1423</strain>
    </source>
</reference>
<dbReference type="PANTHER" id="PTHR21646">
    <property type="entry name" value="UBIQUITIN CARBOXYL-TERMINAL HYDROLASE"/>
    <property type="match status" value="1"/>
</dbReference>
<dbReference type="EC" id="3.4.19.12" evidence="7"/>
<evidence type="ECO:0000256" key="6">
    <source>
        <dbReference type="ARBA" id="ARBA00022807"/>
    </source>
</evidence>
<keyword evidence="5 7" id="KW-0378">Hydrolase</keyword>
<feature type="region of interest" description="Disordered" evidence="9">
    <location>
        <begin position="285"/>
        <end position="423"/>
    </location>
</feature>
<comment type="caution">
    <text evidence="11">The sequence shown here is derived from an EMBL/GenBank/DDBJ whole genome shotgun (WGS) entry which is preliminary data.</text>
</comment>
<sequence>MSYEIYGEDGAIHKHDSPSQQIPIVSSSKKPRSTKLHSTNNRSKNGSSDHAPIEKFPIESSPIHRNAMKVITREFRALQLDRTINKSNVFDLLEVCQQLYESSQHTKVAATMVQNYIRGYLIFAYFINNSIMAKFGGFQNFMKKSEYDFLIYINLFNFFDSDPNLELKQLRSYIEELLENGNYLEFDMKILVDWLHSYLNYLREKDAYEAEKDNESDNIYDMSELKRELDNEEIEERSTDHLAEDYDEEEDEIENLRDDRSAYTYEGDQMSLSSFKEKFPVVKGSATGSSVNSVKVPSKNLTPSNGVNGNTQTNLSRVPPPLDNIVDLETNKKTSSPTYVDRVPPSSNPYYSQNYQESPSSRPTIYNQSLSYSASSTPHRPTSSIPSLPQSFTPSNSTSFNHAVTQTNGSNNHNLQQTNGNYNQNNIYHGAAYNQPPIPHPQTMPNLMTRPSIPVPDPQQQYNPQYQQNYYPQQLSHAQPQNLYQQSQQPVVYHNPHTYNKADQAKQEKLAYMKANAICGLKNFGSSCYINSSLQLLFALIQFKSIFINSRYHKYIRDPKYVEQFNLNSTEPILLSVAISGLLKSFINHGSCGIAPSKFLRICAKLKPDFNIPNEQQDAQEFLMFLLERLHDELSVKNLNEESANSVIYKSEVNVNTKDKDDYFKWYRALIDREGVSPVNDLFQGHLQNKLICNACGYESVTYSPFNTLSLTIPQPGIGGGGNRDGSVDLSDCLKYFIKDEILTGDNAWNCPKCADKSSSSSSIPSAANSLDNHPVFQPKKGIFSRKKSPVRKSNEKDSNSAMKSALKNTISIKRLSFVKLPQILLIHLSRFSMYNLSDKLNTAIKYPLQLKFNDPTSTEGGKIHYKLTGLINHYGNLKSGHYTSLVNKSTYHQQQSTDSNAIPNNIDNLIRPYWCCFDDDLVDSSVKHGNVNPEQGAIIGDLNSTDVYVLCYEKVHPKQTKN</sequence>
<feature type="domain" description="USP" evidence="10">
    <location>
        <begin position="519"/>
        <end position="956"/>
    </location>
</feature>
<dbReference type="Gene3D" id="3.90.70.10">
    <property type="entry name" value="Cysteine proteinases"/>
    <property type="match status" value="1"/>
</dbReference>
<dbReference type="InterPro" id="IPR018200">
    <property type="entry name" value="USP_CS"/>
</dbReference>
<feature type="compositionally biased region" description="Low complexity" evidence="9">
    <location>
        <begin position="18"/>
        <end position="28"/>
    </location>
</feature>
<feature type="region of interest" description="Disordered" evidence="9">
    <location>
        <begin position="1"/>
        <end position="55"/>
    </location>
</feature>
<evidence type="ECO:0000256" key="2">
    <source>
        <dbReference type="ARBA" id="ARBA00009085"/>
    </source>
</evidence>
<name>A0A9P0QVH9_9ASCO</name>
<dbReference type="AlphaFoldDB" id="A0A9P0QVH9"/>
<evidence type="ECO:0000256" key="1">
    <source>
        <dbReference type="ARBA" id="ARBA00000707"/>
    </source>
</evidence>
<dbReference type="OrthoDB" id="292964at2759"/>
<comment type="catalytic activity">
    <reaction evidence="1 7">
        <text>Thiol-dependent hydrolysis of ester, thioester, amide, peptide and isopeptide bonds formed by the C-terminal Gly of ubiquitin (a 76-residue protein attached to proteins as an intracellular targeting signal).</text>
        <dbReference type="EC" id="3.4.19.12"/>
    </reaction>
</comment>
<feature type="region of interest" description="Disordered" evidence="9">
    <location>
        <begin position="437"/>
        <end position="462"/>
    </location>
</feature>
<keyword evidence="6 7" id="KW-0788">Thiol protease</keyword>
<gene>
    <name evidence="11" type="ORF">CLIB1423_29S01046</name>
</gene>
<protein>
    <recommendedName>
        <fullName evidence="7">Ubiquitin carboxyl-terminal hydrolase</fullName>
        <ecNumber evidence="7">3.4.19.12</ecNumber>
    </recommendedName>
</protein>
<dbReference type="PROSITE" id="PS00973">
    <property type="entry name" value="USP_2"/>
    <property type="match status" value="1"/>
</dbReference>